<evidence type="ECO:0000256" key="5">
    <source>
        <dbReference type="ARBA" id="ARBA00022840"/>
    </source>
</evidence>
<dbReference type="InterPro" id="IPR008147">
    <property type="entry name" value="Gln_synt_N"/>
</dbReference>
<evidence type="ECO:0000256" key="3">
    <source>
        <dbReference type="ARBA" id="ARBA00022598"/>
    </source>
</evidence>
<evidence type="ECO:0000256" key="6">
    <source>
        <dbReference type="ARBA" id="ARBA00022842"/>
    </source>
</evidence>
<organism evidence="11 12">
    <name type="scientific">Neobacillus massiliamazoniensis</name>
    <dbReference type="NCBI Taxonomy" id="1499688"/>
    <lineage>
        <taxon>Bacteria</taxon>
        <taxon>Bacillati</taxon>
        <taxon>Bacillota</taxon>
        <taxon>Bacilli</taxon>
        <taxon>Bacillales</taxon>
        <taxon>Bacillaceae</taxon>
        <taxon>Neobacillus</taxon>
    </lineage>
</organism>
<dbReference type="OrthoDB" id="9807095at2"/>
<evidence type="ECO:0000256" key="8">
    <source>
        <dbReference type="RuleBase" id="RU000384"/>
    </source>
</evidence>
<name>A0A0U1P040_9BACI</name>
<evidence type="ECO:0000256" key="4">
    <source>
        <dbReference type="ARBA" id="ARBA00022741"/>
    </source>
</evidence>
<keyword evidence="12" id="KW-1185">Reference proteome</keyword>
<dbReference type="STRING" id="1499688.BN000_03578"/>
<dbReference type="InterPro" id="IPR027303">
    <property type="entry name" value="Gln_synth_gly_rich_site"/>
</dbReference>
<keyword evidence="3 11" id="KW-0436">Ligase</keyword>
<dbReference type="PANTHER" id="PTHR43785:SF12">
    <property type="entry name" value="TYPE-1 GLUTAMINE SYNTHETASE 2"/>
    <property type="match status" value="1"/>
</dbReference>
<evidence type="ECO:0000259" key="9">
    <source>
        <dbReference type="PROSITE" id="PS51986"/>
    </source>
</evidence>
<dbReference type="Gene3D" id="3.30.590.10">
    <property type="entry name" value="Glutamine synthetase/guanido kinase, catalytic domain"/>
    <property type="match status" value="1"/>
</dbReference>
<dbReference type="InterPro" id="IPR036651">
    <property type="entry name" value="Gln_synt_N_sf"/>
</dbReference>
<comment type="similarity">
    <text evidence="2 7 8">Belongs to the glutamine synthetase family.</text>
</comment>
<evidence type="ECO:0000256" key="1">
    <source>
        <dbReference type="ARBA" id="ARBA00001946"/>
    </source>
</evidence>
<evidence type="ECO:0000313" key="11">
    <source>
        <dbReference type="EMBL" id="CRK83606.1"/>
    </source>
</evidence>
<reference evidence="12" key="1">
    <citation type="submission" date="2015-05" db="EMBL/GenBank/DDBJ databases">
        <authorList>
            <person name="Urmite Genomes"/>
        </authorList>
    </citation>
    <scope>NUCLEOTIDE SEQUENCE [LARGE SCALE GENOMIC DNA]</scope>
    <source>
        <strain evidence="12">LF1</strain>
    </source>
</reference>
<dbReference type="SUPFAM" id="SSF55931">
    <property type="entry name" value="Glutamine synthetase/guanido kinase"/>
    <property type="match status" value="1"/>
</dbReference>
<keyword evidence="4" id="KW-0547">Nucleotide-binding</keyword>
<dbReference type="EMBL" id="CVRB01000003">
    <property type="protein sequence ID" value="CRK83606.1"/>
    <property type="molecule type" value="Genomic_DNA"/>
</dbReference>
<protein>
    <submittedName>
        <fullName evidence="11">Glutamate--ammonia ligase</fullName>
    </submittedName>
</protein>
<keyword evidence="5" id="KW-0067">ATP-binding</keyword>
<dbReference type="InterPro" id="IPR008146">
    <property type="entry name" value="Gln_synth_cat_dom"/>
</dbReference>
<dbReference type="PROSITE" id="PS00181">
    <property type="entry name" value="GLNA_ATP"/>
    <property type="match status" value="1"/>
</dbReference>
<feature type="domain" description="GS catalytic" evidence="10">
    <location>
        <begin position="129"/>
        <end position="458"/>
    </location>
</feature>
<evidence type="ECO:0000259" key="10">
    <source>
        <dbReference type="PROSITE" id="PS51987"/>
    </source>
</evidence>
<gene>
    <name evidence="11" type="ORF">BN000_03578</name>
</gene>
<feature type="domain" description="GS beta-grasp" evidence="9">
    <location>
        <begin position="28"/>
        <end position="122"/>
    </location>
</feature>
<dbReference type="InterPro" id="IPR014746">
    <property type="entry name" value="Gln_synth/guanido_kin_cat_dom"/>
</dbReference>
<dbReference type="PROSITE" id="PS51987">
    <property type="entry name" value="GS_CATALYTIC"/>
    <property type="match status" value="1"/>
</dbReference>
<proteinExistence type="inferred from homology"/>
<dbReference type="Pfam" id="PF00120">
    <property type="entry name" value="Gln-synt_C"/>
    <property type="match status" value="1"/>
</dbReference>
<evidence type="ECO:0000256" key="7">
    <source>
        <dbReference type="PROSITE-ProRule" id="PRU01330"/>
    </source>
</evidence>
<dbReference type="GO" id="GO:0005524">
    <property type="term" value="F:ATP binding"/>
    <property type="evidence" value="ECO:0007669"/>
    <property type="project" value="UniProtKB-KW"/>
</dbReference>
<evidence type="ECO:0000313" key="12">
    <source>
        <dbReference type="Proteomes" id="UP000199087"/>
    </source>
</evidence>
<accession>A0A0U1P040</accession>
<dbReference type="SMART" id="SM01230">
    <property type="entry name" value="Gln-synt_C"/>
    <property type="match status" value="1"/>
</dbReference>
<comment type="cofactor">
    <cofactor evidence="1">
        <name>Mg(2+)</name>
        <dbReference type="ChEBI" id="CHEBI:18420"/>
    </cofactor>
</comment>
<dbReference type="Proteomes" id="UP000199087">
    <property type="component" value="Unassembled WGS sequence"/>
</dbReference>
<dbReference type="AlphaFoldDB" id="A0A0U1P040"/>
<keyword evidence="6" id="KW-0460">Magnesium</keyword>
<evidence type="ECO:0000256" key="2">
    <source>
        <dbReference type="ARBA" id="ARBA00009897"/>
    </source>
</evidence>
<sequence>MSNNEVVMDPKIKQAETVEELIRRLEKDDVKFVRLTYSDIHGYPRGKDIPLEFFKSVVEDGQTFCVANLVDGLAGNPLNAPGMAPDRGYPDMRGIPDLSTVVTVPWEPHTVQCLVDLYDDNGDIIDISPRQFLKRAVDLFEKEWQLKTVFAHELEFYLLKKTGDGWERYSNHSSMVYTVGHRSDELGMMHKFLSAGKVLNLGLTAANHEFGAGQFEVNMLHGEAVESSDRAFRFKNMVKEVAACQGLHATFMGKPFNHDAGSGFHIHISLNNDNGNAFYGPNESDGLSRLSKQFLAGILHHAPALMAFLAPTVNAYKRLVPDSLVPLSASWGYDNRTAFVRIPADRRSGSRLEIRAGDASANPYLISAVCLLAGYDGIVRQLEPPIPVSGDVSLEDNLLTCLPKSLEESISNLLQDERLCELIGEPMVNAFTAMKRVEAERFRRYVTDWEFNEYVYHL</sequence>
<dbReference type="PROSITE" id="PS51986">
    <property type="entry name" value="GS_BETA_GRASP"/>
    <property type="match status" value="1"/>
</dbReference>
<dbReference type="SUPFAM" id="SSF54368">
    <property type="entry name" value="Glutamine synthetase, N-terminal domain"/>
    <property type="match status" value="1"/>
</dbReference>
<dbReference type="GO" id="GO:0006542">
    <property type="term" value="P:glutamine biosynthetic process"/>
    <property type="evidence" value="ECO:0007669"/>
    <property type="project" value="InterPro"/>
</dbReference>
<dbReference type="PANTHER" id="PTHR43785">
    <property type="entry name" value="GAMMA-GLUTAMYLPUTRESCINE SYNTHETASE"/>
    <property type="match status" value="1"/>
</dbReference>
<dbReference type="RefSeq" id="WP_090636335.1">
    <property type="nucleotide sequence ID" value="NZ_CVRB01000003.1"/>
</dbReference>
<dbReference type="Gene3D" id="3.10.20.70">
    <property type="entry name" value="Glutamine synthetase, N-terminal domain"/>
    <property type="match status" value="1"/>
</dbReference>
<dbReference type="GO" id="GO:0004356">
    <property type="term" value="F:glutamine synthetase activity"/>
    <property type="evidence" value="ECO:0007669"/>
    <property type="project" value="InterPro"/>
</dbReference>